<evidence type="ECO:0000313" key="3">
    <source>
        <dbReference type="EMBL" id="KAL3071955.1"/>
    </source>
</evidence>
<dbReference type="Pfam" id="PF10551">
    <property type="entry name" value="MULE"/>
    <property type="match status" value="1"/>
</dbReference>
<dbReference type="EMBL" id="JBICBT010001352">
    <property type="protein sequence ID" value="KAL3071955.1"/>
    <property type="molecule type" value="Genomic_DNA"/>
</dbReference>
<gene>
    <name evidence="3" type="ORF">niasHT_035825</name>
</gene>
<protein>
    <recommendedName>
        <fullName evidence="2">MULE transposase domain-containing protein</fullName>
    </recommendedName>
</protein>
<organism evidence="3 4">
    <name type="scientific">Heterodera trifolii</name>
    <dbReference type="NCBI Taxonomy" id="157864"/>
    <lineage>
        <taxon>Eukaryota</taxon>
        <taxon>Metazoa</taxon>
        <taxon>Ecdysozoa</taxon>
        <taxon>Nematoda</taxon>
        <taxon>Chromadorea</taxon>
        <taxon>Rhabditida</taxon>
        <taxon>Tylenchina</taxon>
        <taxon>Tylenchomorpha</taxon>
        <taxon>Tylenchoidea</taxon>
        <taxon>Heteroderidae</taxon>
        <taxon>Heteroderinae</taxon>
        <taxon>Heterodera</taxon>
    </lineage>
</organism>
<dbReference type="InterPro" id="IPR018289">
    <property type="entry name" value="MULE_transposase_dom"/>
</dbReference>
<dbReference type="Proteomes" id="UP001620626">
    <property type="component" value="Unassembled WGS sequence"/>
</dbReference>
<dbReference type="AlphaFoldDB" id="A0ABD2I456"/>
<feature type="region of interest" description="Disordered" evidence="1">
    <location>
        <begin position="43"/>
        <end position="63"/>
    </location>
</feature>
<evidence type="ECO:0000259" key="2">
    <source>
        <dbReference type="Pfam" id="PF10551"/>
    </source>
</evidence>
<proteinExistence type="predicted"/>
<name>A0ABD2I456_9BILA</name>
<sequence length="625" mass="70770">MSRREQLERNLNLKKPRIALTDDSIAADEIADAREAEIRAAARADSDASAFSDEENTEPAKFERGTTQKGALCLWHRGYKFVKRKCNWFSCCQNTCQATVRLDDEQHLTGRLGSKEHNHCAVFAQQSADAGRAQIKRAIEVNPQLRPSQMRAQVRAGTTDETFDQLGTNDALDRMVQRVKNKLVGNVNRANPLEIRFAPELLNKDGESILIYDSRTLRVNEEDVVMVFSHSKLLDVLRRNRRWSLDGTFRSAPTQWTQVFIVGAYVDKRMVVCAQALLPGKNSRFYREALSAIRNAVASAPARIISDFERSMMRAAREVFPEALQSGCNFHWAQCLFRKAKSLGIFNLFNGNDEEAEEERNNVHRTFRNVLTLALLPPMHVRRAFALTTERAPLGMQAWLSYVAKTFIGLTQAEQRLGIVAFEPQHISFLSRSSNTMRSHLRTLSMESTDFSTLSGDHSYVVQFGRPSPAPSTPTMSSINDGMGRGHRWNLPITRPPKYNVDFWNVYDRAQAALERTNNAMESAHGQFARDLNHHPSLGAFLAAFVKDIDKQRDIAQAIRLGKIRNRRPKYVIKEQRVVEILETARFGTTEELMEVCNLLGLVMQGFVGGLHVRNNESDVDSEDD</sequence>
<evidence type="ECO:0000313" key="4">
    <source>
        <dbReference type="Proteomes" id="UP001620626"/>
    </source>
</evidence>
<evidence type="ECO:0000256" key="1">
    <source>
        <dbReference type="SAM" id="MobiDB-lite"/>
    </source>
</evidence>
<comment type="caution">
    <text evidence="3">The sequence shown here is derived from an EMBL/GenBank/DDBJ whole genome shotgun (WGS) entry which is preliminary data.</text>
</comment>
<reference evidence="3 4" key="1">
    <citation type="submission" date="2024-10" db="EMBL/GenBank/DDBJ databases">
        <authorList>
            <person name="Kim D."/>
        </authorList>
    </citation>
    <scope>NUCLEOTIDE SEQUENCE [LARGE SCALE GENOMIC DNA]</scope>
    <source>
        <strain evidence="3">BH-2024</strain>
    </source>
</reference>
<keyword evidence="4" id="KW-1185">Reference proteome</keyword>
<feature type="domain" description="MULE transposase" evidence="2">
    <location>
        <begin position="243"/>
        <end position="333"/>
    </location>
</feature>
<accession>A0ABD2I456</accession>